<proteinExistence type="predicted"/>
<dbReference type="InterPro" id="IPR053745">
    <property type="entry name" value="Viral_Tail_Comp_sf"/>
</dbReference>
<dbReference type="Pfam" id="PF11367">
    <property type="entry name" value="Tail_completion_gp17"/>
    <property type="match status" value="1"/>
</dbReference>
<protein>
    <submittedName>
        <fullName evidence="1">DUF3168 domain-containing protein</fullName>
    </submittedName>
</protein>
<dbReference type="KEGG" id="hfl:PUV54_00100"/>
<dbReference type="Gene3D" id="3.30.2000.30">
    <property type="match status" value="1"/>
</dbReference>
<dbReference type="EMBL" id="CP118166">
    <property type="protein sequence ID" value="WDI31594.1"/>
    <property type="molecule type" value="Genomic_DNA"/>
</dbReference>
<name>A0AAE9ZBI9_9PROT</name>
<evidence type="ECO:0000313" key="1">
    <source>
        <dbReference type="EMBL" id="WDI31594.1"/>
    </source>
</evidence>
<sequence length="129" mass="14003">MIEEALIALLLADAGVSALAGDRVSPTIARQGEAAPYVVATVISFTDQHHAAGPGLNVFRWQVDSYAPTWLAAKQLSRAIHGLLDGYRGTTAGVEILYCALQNKQDLFEAATELHRVSLDFRLTVRQLQ</sequence>
<gene>
    <name evidence="1" type="ORF">PUV54_00100</name>
</gene>
<evidence type="ECO:0000313" key="2">
    <source>
        <dbReference type="Proteomes" id="UP001214043"/>
    </source>
</evidence>
<dbReference type="AlphaFoldDB" id="A0AAE9ZBI9"/>
<dbReference type="InterPro" id="IPR021508">
    <property type="entry name" value="Gp17-like"/>
</dbReference>
<organism evidence="1 2">
    <name type="scientific">Hyphococcus flavus</name>
    <dbReference type="NCBI Taxonomy" id="1866326"/>
    <lineage>
        <taxon>Bacteria</taxon>
        <taxon>Pseudomonadati</taxon>
        <taxon>Pseudomonadota</taxon>
        <taxon>Alphaproteobacteria</taxon>
        <taxon>Parvularculales</taxon>
        <taxon>Parvularculaceae</taxon>
        <taxon>Hyphococcus</taxon>
    </lineage>
</organism>
<reference evidence="1" key="1">
    <citation type="submission" date="2023-02" db="EMBL/GenBank/DDBJ databases">
        <title>Genome sequence of Hyphococcus flavus.</title>
        <authorList>
            <person name="Rong J.-C."/>
            <person name="Zhao Q."/>
            <person name="Yi M."/>
            <person name="Wu J.-Y."/>
        </authorList>
    </citation>
    <scope>NUCLEOTIDE SEQUENCE</scope>
    <source>
        <strain evidence="1">MCCC 1K03223</strain>
    </source>
</reference>
<accession>A0AAE9ZBI9</accession>
<dbReference type="RefSeq" id="WP_274493481.1">
    <property type="nucleotide sequence ID" value="NZ_CP118166.1"/>
</dbReference>
<dbReference type="Proteomes" id="UP001214043">
    <property type="component" value="Chromosome"/>
</dbReference>
<keyword evidence="2" id="KW-1185">Reference proteome</keyword>